<reference evidence="1" key="1">
    <citation type="submission" date="2022-06" db="EMBL/GenBank/DDBJ databases">
        <authorList>
            <person name="Berger JAMES D."/>
            <person name="Berger JAMES D."/>
        </authorList>
    </citation>
    <scope>NUCLEOTIDE SEQUENCE [LARGE SCALE GENOMIC DNA]</scope>
</reference>
<dbReference type="Proteomes" id="UP000050795">
    <property type="component" value="Unassembled WGS sequence"/>
</dbReference>
<name>A0AA85JXM0_TRIRE</name>
<dbReference type="WBParaSite" id="TREG1_49060.1">
    <property type="protein sequence ID" value="TREG1_49060.1"/>
    <property type="gene ID" value="TREG1_49060"/>
</dbReference>
<sequence>MSFLNPKIEIALNWIDKTTAEEVRAQCALTLKRQKCGKPNLTKQEIEALKHLKNNKDIVITKSHKGNATVILDKLDYTDKVNTHIQTGPYEEINKSIDSYE</sequence>
<keyword evidence="1" id="KW-1185">Reference proteome</keyword>
<evidence type="ECO:0000313" key="1">
    <source>
        <dbReference type="Proteomes" id="UP000050795"/>
    </source>
</evidence>
<protein>
    <submittedName>
        <fullName evidence="2">Uncharacterized protein</fullName>
    </submittedName>
</protein>
<dbReference type="AlphaFoldDB" id="A0AA85JXM0"/>
<proteinExistence type="predicted"/>
<organism evidence="1 2">
    <name type="scientific">Trichobilharzia regenti</name>
    <name type="common">Nasal bird schistosome</name>
    <dbReference type="NCBI Taxonomy" id="157069"/>
    <lineage>
        <taxon>Eukaryota</taxon>
        <taxon>Metazoa</taxon>
        <taxon>Spiralia</taxon>
        <taxon>Lophotrochozoa</taxon>
        <taxon>Platyhelminthes</taxon>
        <taxon>Trematoda</taxon>
        <taxon>Digenea</taxon>
        <taxon>Strigeidida</taxon>
        <taxon>Schistosomatoidea</taxon>
        <taxon>Schistosomatidae</taxon>
        <taxon>Trichobilharzia</taxon>
    </lineage>
</organism>
<reference evidence="2" key="2">
    <citation type="submission" date="2023-11" db="UniProtKB">
        <authorList>
            <consortium name="WormBaseParasite"/>
        </authorList>
    </citation>
    <scope>IDENTIFICATION</scope>
</reference>
<evidence type="ECO:0000313" key="2">
    <source>
        <dbReference type="WBParaSite" id="TREG1_49060.1"/>
    </source>
</evidence>
<accession>A0AA85JXM0</accession>